<reference evidence="2 3" key="1">
    <citation type="submission" date="2020-09" db="EMBL/GenBank/DDBJ databases">
        <title>Genome seq and assembly of Chryseobacterium sp.</title>
        <authorList>
            <person name="Chhetri G."/>
        </authorList>
    </citation>
    <scope>NUCLEOTIDE SEQUENCE [LARGE SCALE GENOMIC DNA]</scope>
    <source>
        <strain evidence="2 3">GCR10</strain>
    </source>
</reference>
<accession>A0ABR8ZF91</accession>
<dbReference type="EMBL" id="JACYFS010000006">
    <property type="protein sequence ID" value="MBD8083958.1"/>
    <property type="molecule type" value="Genomic_DNA"/>
</dbReference>
<keyword evidence="1" id="KW-0732">Signal</keyword>
<evidence type="ECO:0000313" key="2">
    <source>
        <dbReference type="EMBL" id="MBD8083958.1"/>
    </source>
</evidence>
<dbReference type="RefSeq" id="WP_191737782.1">
    <property type="nucleotide sequence ID" value="NZ_JACYFS010000006.1"/>
</dbReference>
<evidence type="ECO:0008006" key="4">
    <source>
        <dbReference type="Google" id="ProtNLM"/>
    </source>
</evidence>
<keyword evidence="3" id="KW-1185">Reference proteome</keyword>
<dbReference type="Proteomes" id="UP000637299">
    <property type="component" value="Unassembled WGS sequence"/>
</dbReference>
<sequence>MNYKKYLIAFVVFSSATVFAQNTRFTLREKVGKIYSDVKNECGRDYGLLDAKYKEIAAKSQDGKLSKTEEEEYSKQFDALKSSYLECQDENKPIRIEKLKVLLAQVELENKKEYTPPKNTMLPVPEVFSQDMLRRKLSERLAGHPLFESLETTLRLRLTFTLDTDGQTKEAKITGTNDEEIKMFILLSFYSVSDVFKPKESDGKAVKETYTMPLVLMGLE</sequence>
<evidence type="ECO:0000313" key="3">
    <source>
        <dbReference type="Proteomes" id="UP000637299"/>
    </source>
</evidence>
<feature type="chain" id="PRO_5045951201" description="TonB C-terminal domain-containing protein" evidence="1">
    <location>
        <begin position="21"/>
        <end position="220"/>
    </location>
</feature>
<evidence type="ECO:0000256" key="1">
    <source>
        <dbReference type="SAM" id="SignalP"/>
    </source>
</evidence>
<feature type="signal peptide" evidence="1">
    <location>
        <begin position="1"/>
        <end position="20"/>
    </location>
</feature>
<proteinExistence type="predicted"/>
<name>A0ABR8ZF91_9FLAO</name>
<organism evidence="2 3">
    <name type="scientific">Chryseobacterium caseinilyticum</name>
    <dbReference type="NCBI Taxonomy" id="2771428"/>
    <lineage>
        <taxon>Bacteria</taxon>
        <taxon>Pseudomonadati</taxon>
        <taxon>Bacteroidota</taxon>
        <taxon>Flavobacteriia</taxon>
        <taxon>Flavobacteriales</taxon>
        <taxon>Weeksellaceae</taxon>
        <taxon>Chryseobacterium group</taxon>
        <taxon>Chryseobacterium</taxon>
    </lineage>
</organism>
<gene>
    <name evidence="2" type="ORF">IC610_16225</name>
</gene>
<comment type="caution">
    <text evidence="2">The sequence shown here is derived from an EMBL/GenBank/DDBJ whole genome shotgun (WGS) entry which is preliminary data.</text>
</comment>
<protein>
    <recommendedName>
        <fullName evidence="4">TonB C-terminal domain-containing protein</fullName>
    </recommendedName>
</protein>